<protein>
    <submittedName>
        <fullName evidence="1">Uncharacterized protein</fullName>
    </submittedName>
</protein>
<feature type="non-terminal residue" evidence="1">
    <location>
        <position position="1"/>
    </location>
</feature>
<organism evidence="1 2">
    <name type="scientific">Botryobasidium botryosum (strain FD-172 SS1)</name>
    <dbReference type="NCBI Taxonomy" id="930990"/>
    <lineage>
        <taxon>Eukaryota</taxon>
        <taxon>Fungi</taxon>
        <taxon>Dikarya</taxon>
        <taxon>Basidiomycota</taxon>
        <taxon>Agaricomycotina</taxon>
        <taxon>Agaricomycetes</taxon>
        <taxon>Cantharellales</taxon>
        <taxon>Botryobasidiaceae</taxon>
        <taxon>Botryobasidium</taxon>
    </lineage>
</organism>
<dbReference type="EMBL" id="KL198035">
    <property type="protein sequence ID" value="KDQ14853.1"/>
    <property type="molecule type" value="Genomic_DNA"/>
</dbReference>
<sequence>LGSQGLTDSEWMHIRAFSIQHCIHLGTNDYNTLREELDELCFPPQKVLRRRIQILSGLRPQLIDCCVNSCIAFTGDFCNYTSCPHCNKDWYDGQGKSQNHYQYLPLKPRLQALSGGSVSAKLMLHRSKGHAHVPGIITDVFDSSCYRRLRKEHPIVHGKVMPHKYFEDPRDIALGLFTDGFRLFKR</sequence>
<feature type="non-terminal residue" evidence="1">
    <location>
        <position position="186"/>
    </location>
</feature>
<gene>
    <name evidence="1" type="ORF">BOTBODRAFT_87294</name>
</gene>
<keyword evidence="2" id="KW-1185">Reference proteome</keyword>
<dbReference type="Proteomes" id="UP000027195">
    <property type="component" value="Unassembled WGS sequence"/>
</dbReference>
<reference evidence="2" key="1">
    <citation type="journal article" date="2014" name="Proc. Natl. Acad. Sci. U.S.A.">
        <title>Extensive sampling of basidiomycete genomes demonstrates inadequacy of the white-rot/brown-rot paradigm for wood decay fungi.</title>
        <authorList>
            <person name="Riley R."/>
            <person name="Salamov A.A."/>
            <person name="Brown D.W."/>
            <person name="Nagy L.G."/>
            <person name="Floudas D."/>
            <person name="Held B.W."/>
            <person name="Levasseur A."/>
            <person name="Lombard V."/>
            <person name="Morin E."/>
            <person name="Otillar R."/>
            <person name="Lindquist E.A."/>
            <person name="Sun H."/>
            <person name="LaButti K.M."/>
            <person name="Schmutz J."/>
            <person name="Jabbour D."/>
            <person name="Luo H."/>
            <person name="Baker S.E."/>
            <person name="Pisabarro A.G."/>
            <person name="Walton J.D."/>
            <person name="Blanchette R.A."/>
            <person name="Henrissat B."/>
            <person name="Martin F."/>
            <person name="Cullen D."/>
            <person name="Hibbett D.S."/>
            <person name="Grigoriev I.V."/>
        </authorList>
    </citation>
    <scope>NUCLEOTIDE SEQUENCE [LARGE SCALE GENOMIC DNA]</scope>
    <source>
        <strain evidence="2">FD-172 SS1</strain>
    </source>
</reference>
<dbReference type="InParanoid" id="A0A067MGE9"/>
<evidence type="ECO:0000313" key="1">
    <source>
        <dbReference type="EMBL" id="KDQ14853.1"/>
    </source>
</evidence>
<dbReference type="HOGENOM" id="CLU_007337_2_0_1"/>
<accession>A0A067MGE9</accession>
<name>A0A067MGE9_BOTB1</name>
<evidence type="ECO:0000313" key="2">
    <source>
        <dbReference type="Proteomes" id="UP000027195"/>
    </source>
</evidence>
<proteinExistence type="predicted"/>
<dbReference type="STRING" id="930990.A0A067MGE9"/>
<dbReference type="OrthoDB" id="3257409at2759"/>
<dbReference type="AlphaFoldDB" id="A0A067MGE9"/>